<gene>
    <name evidence="1" type="ORF">TWF481_002579</name>
</gene>
<dbReference type="Proteomes" id="UP001370758">
    <property type="component" value="Unassembled WGS sequence"/>
</dbReference>
<name>A0AAV9VQK6_9PEZI</name>
<dbReference type="AlphaFoldDB" id="A0AAV9VQK6"/>
<proteinExistence type="predicted"/>
<evidence type="ECO:0000313" key="1">
    <source>
        <dbReference type="EMBL" id="KAK6495530.1"/>
    </source>
</evidence>
<reference evidence="1 2" key="1">
    <citation type="submission" date="2023-08" db="EMBL/GenBank/DDBJ databases">
        <authorList>
            <person name="Palmer J.M."/>
        </authorList>
    </citation>
    <scope>NUCLEOTIDE SEQUENCE [LARGE SCALE GENOMIC DNA]</scope>
    <source>
        <strain evidence="1 2">TWF481</strain>
    </source>
</reference>
<keyword evidence="2" id="KW-1185">Reference proteome</keyword>
<dbReference type="EMBL" id="JAVHJL010000012">
    <property type="protein sequence ID" value="KAK6495530.1"/>
    <property type="molecule type" value="Genomic_DNA"/>
</dbReference>
<accession>A0AAV9VQK6</accession>
<sequence>MPTLNKLPYASLAKGYGYPAHTASWTANSSEVISYFPTSDSTQRTDPQNLHLQMDHTSCTQNPTVPAIAGIVHNQNFPDSHSLNQHPIYISHQQPILYQQLAGQDMWVVQKLNELNIGVQNITETVRNIRRSTENIEGFTVRIPKVERDIQAVHSMQSNILQLRVTQEYLVLGVNSFVAILTNALRQLGWRPRTPNERAQFPSNVC</sequence>
<protein>
    <submittedName>
        <fullName evidence="1">Uncharacterized protein</fullName>
    </submittedName>
</protein>
<organism evidence="1 2">
    <name type="scientific">Arthrobotrys musiformis</name>
    <dbReference type="NCBI Taxonomy" id="47236"/>
    <lineage>
        <taxon>Eukaryota</taxon>
        <taxon>Fungi</taxon>
        <taxon>Dikarya</taxon>
        <taxon>Ascomycota</taxon>
        <taxon>Pezizomycotina</taxon>
        <taxon>Orbiliomycetes</taxon>
        <taxon>Orbiliales</taxon>
        <taxon>Orbiliaceae</taxon>
        <taxon>Arthrobotrys</taxon>
    </lineage>
</organism>
<comment type="caution">
    <text evidence="1">The sequence shown here is derived from an EMBL/GenBank/DDBJ whole genome shotgun (WGS) entry which is preliminary data.</text>
</comment>
<evidence type="ECO:0000313" key="2">
    <source>
        <dbReference type="Proteomes" id="UP001370758"/>
    </source>
</evidence>